<feature type="compositionally biased region" description="Low complexity" evidence="2">
    <location>
        <begin position="73"/>
        <end position="84"/>
    </location>
</feature>
<keyword evidence="4" id="KW-1185">Reference proteome</keyword>
<feature type="region of interest" description="Disordered" evidence="2">
    <location>
        <begin position="68"/>
        <end position="109"/>
    </location>
</feature>
<dbReference type="AlphaFoldDB" id="A0A9P6JWP9"/>
<dbReference type="EMBL" id="MU157824">
    <property type="protein sequence ID" value="KAF9535384.1"/>
    <property type="molecule type" value="Genomic_DNA"/>
</dbReference>
<organism evidence="3 4">
    <name type="scientific">Crepidotus variabilis</name>
    <dbReference type="NCBI Taxonomy" id="179855"/>
    <lineage>
        <taxon>Eukaryota</taxon>
        <taxon>Fungi</taxon>
        <taxon>Dikarya</taxon>
        <taxon>Basidiomycota</taxon>
        <taxon>Agaricomycotina</taxon>
        <taxon>Agaricomycetes</taxon>
        <taxon>Agaricomycetidae</taxon>
        <taxon>Agaricales</taxon>
        <taxon>Agaricineae</taxon>
        <taxon>Crepidotaceae</taxon>
        <taxon>Crepidotus</taxon>
    </lineage>
</organism>
<dbReference type="Gene3D" id="1.25.40.10">
    <property type="entry name" value="Tetratricopeptide repeat domain"/>
    <property type="match status" value="1"/>
</dbReference>
<proteinExistence type="predicted"/>
<dbReference type="Proteomes" id="UP000807306">
    <property type="component" value="Unassembled WGS sequence"/>
</dbReference>
<evidence type="ECO:0000313" key="3">
    <source>
        <dbReference type="EMBL" id="KAF9535384.1"/>
    </source>
</evidence>
<dbReference type="OrthoDB" id="3149711at2759"/>
<dbReference type="InterPro" id="IPR002885">
    <property type="entry name" value="PPR_rpt"/>
</dbReference>
<gene>
    <name evidence="3" type="ORF">CPB83DRAFT_841653</name>
</gene>
<feature type="repeat" description="PPR" evidence="1">
    <location>
        <begin position="280"/>
        <end position="314"/>
    </location>
</feature>
<dbReference type="PROSITE" id="PS51375">
    <property type="entry name" value="PPR"/>
    <property type="match status" value="1"/>
</dbReference>
<accession>A0A9P6JWP9</accession>
<dbReference type="InterPro" id="IPR011990">
    <property type="entry name" value="TPR-like_helical_dom_sf"/>
</dbReference>
<evidence type="ECO:0000313" key="4">
    <source>
        <dbReference type="Proteomes" id="UP000807306"/>
    </source>
</evidence>
<name>A0A9P6JWP9_9AGAR</name>
<comment type="caution">
    <text evidence="3">The sequence shown here is derived from an EMBL/GenBank/DDBJ whole genome shotgun (WGS) entry which is preliminary data.</text>
</comment>
<evidence type="ECO:0000256" key="2">
    <source>
        <dbReference type="SAM" id="MobiDB-lite"/>
    </source>
</evidence>
<reference evidence="3" key="1">
    <citation type="submission" date="2020-11" db="EMBL/GenBank/DDBJ databases">
        <authorList>
            <consortium name="DOE Joint Genome Institute"/>
            <person name="Ahrendt S."/>
            <person name="Riley R."/>
            <person name="Andreopoulos W."/>
            <person name="Labutti K."/>
            <person name="Pangilinan J."/>
            <person name="Ruiz-Duenas F.J."/>
            <person name="Barrasa J.M."/>
            <person name="Sanchez-Garcia M."/>
            <person name="Camarero S."/>
            <person name="Miyauchi S."/>
            <person name="Serrano A."/>
            <person name="Linde D."/>
            <person name="Babiker R."/>
            <person name="Drula E."/>
            <person name="Ayuso-Fernandez I."/>
            <person name="Pacheco R."/>
            <person name="Padilla G."/>
            <person name="Ferreira P."/>
            <person name="Barriuso J."/>
            <person name="Kellner H."/>
            <person name="Castanera R."/>
            <person name="Alfaro M."/>
            <person name="Ramirez L."/>
            <person name="Pisabarro A.G."/>
            <person name="Kuo A."/>
            <person name="Tritt A."/>
            <person name="Lipzen A."/>
            <person name="He G."/>
            <person name="Yan M."/>
            <person name="Ng V."/>
            <person name="Cullen D."/>
            <person name="Martin F."/>
            <person name="Rosso M.-N."/>
            <person name="Henrissat B."/>
            <person name="Hibbett D."/>
            <person name="Martinez A.T."/>
            <person name="Grigoriev I.V."/>
        </authorList>
    </citation>
    <scope>NUCLEOTIDE SEQUENCE</scope>
    <source>
        <strain evidence="3">CBS 506.95</strain>
    </source>
</reference>
<protein>
    <submittedName>
        <fullName evidence="3">Uncharacterized protein</fullName>
    </submittedName>
</protein>
<sequence>MPLRALRLLAFPTISEPIVASSLSFASTLELAAGQAWTRRVIAHTQIRTTRKRGLRTSAVLTTCNVKTEASESHGSSSSPSPSNLHKHHPNPVAGTDTSRHSFARSSKLHTKARQPLFGWCERLQREPHSFDSLPLAKGHVGTLRNVIEISSFEKGSQTNGVCEPNRRNIINAPSPSCGLPPGNLMEPKPPDNACYSQDQPLSLPPPLNPSSLYRNLLFLINDRKPSTPLPSLLDYHGRYPQFQSARSYNLLLDLSLRHRIYGTSYLLFRSIDRYGIPRNIETHRLMIQFLIQQGLWNDAWVYLDSLRKRGLLPKDEHGRQSIPFPIWITFFRISTRSPKYSTNNDQAKPELDEALKTIQAQYHFLTGLRPAQMPPLSHTHPFAIFCVIDLILKVGEKATATALAKAYLTALPRPISPNLIFGCLKIIHTLVSRKVKPGLPGYYKARKTLFTFLKLHPSLRPNSKTVLLLFNMLSKAKRCGTVAWSELIRFSDEFGPQLASRRVLRRVSHLALKEGRLDIVKLAQEKGRVTRRFSPRKRSIITRSRLSHREIYPGCGRDAQSWLRHKRTVRRKLSRLAQDQFGDH</sequence>
<evidence type="ECO:0000256" key="1">
    <source>
        <dbReference type="PROSITE-ProRule" id="PRU00708"/>
    </source>
</evidence>